<evidence type="ECO:0000256" key="1">
    <source>
        <dbReference type="SAM" id="Phobius"/>
    </source>
</evidence>
<gene>
    <name evidence="3" type="ORF">C1SCF055_LOCUS44107</name>
</gene>
<reference evidence="4 5" key="2">
    <citation type="submission" date="2024-05" db="EMBL/GenBank/DDBJ databases">
        <authorList>
            <person name="Chen Y."/>
            <person name="Shah S."/>
            <person name="Dougan E. K."/>
            <person name="Thang M."/>
            <person name="Chan C."/>
        </authorList>
    </citation>
    <scope>NUCLEOTIDE SEQUENCE [LARGE SCALE GENOMIC DNA]</scope>
</reference>
<organism evidence="3">
    <name type="scientific">Cladocopium goreaui</name>
    <dbReference type="NCBI Taxonomy" id="2562237"/>
    <lineage>
        <taxon>Eukaryota</taxon>
        <taxon>Sar</taxon>
        <taxon>Alveolata</taxon>
        <taxon>Dinophyceae</taxon>
        <taxon>Suessiales</taxon>
        <taxon>Symbiodiniaceae</taxon>
        <taxon>Cladocopium</taxon>
    </lineage>
</organism>
<reference evidence="3" key="1">
    <citation type="submission" date="2022-10" db="EMBL/GenBank/DDBJ databases">
        <authorList>
            <person name="Chen Y."/>
            <person name="Dougan E. K."/>
            <person name="Chan C."/>
            <person name="Rhodes N."/>
            <person name="Thang M."/>
        </authorList>
    </citation>
    <scope>NUCLEOTIDE SEQUENCE</scope>
</reference>
<evidence type="ECO:0000313" key="5">
    <source>
        <dbReference type="Proteomes" id="UP001152797"/>
    </source>
</evidence>
<keyword evidence="1" id="KW-0812">Transmembrane</keyword>
<dbReference type="Proteomes" id="UP001152797">
    <property type="component" value="Unassembled WGS sequence"/>
</dbReference>
<feature type="transmembrane region" description="Helical" evidence="1">
    <location>
        <begin position="122"/>
        <end position="137"/>
    </location>
</feature>
<dbReference type="EMBL" id="CAMXCT010006760">
    <property type="protein sequence ID" value="CAI4019614.1"/>
    <property type="molecule type" value="Genomic_DNA"/>
</dbReference>
<evidence type="ECO:0000256" key="2">
    <source>
        <dbReference type="SAM" id="SignalP"/>
    </source>
</evidence>
<comment type="caution">
    <text evidence="3">The sequence shown here is derived from an EMBL/GenBank/DDBJ whole genome shotgun (WGS) entry which is preliminary data.</text>
</comment>
<protein>
    <submittedName>
        <fullName evidence="3">Uncharacterized protein</fullName>
    </submittedName>
</protein>
<keyword evidence="2" id="KW-0732">Signal</keyword>
<feature type="transmembrane region" description="Helical" evidence="1">
    <location>
        <begin position="188"/>
        <end position="209"/>
    </location>
</feature>
<sequence length="543" mass="60807">MEHIAVTLLVCFALIHWSFTHVPLRAALQELRQGLLYPGGTDDLHQKRIDVELDQVRVANRRLSSRFMVNLLFLLLFRTVTLCCTSPSASRCAECILVLTVYLHDMQVAHGKVELSVKRVRLINYGLRVAIGLFAFFNDPQDSPYGDKFMLLATVSISLEALDWFATTLHAFSLASLRLGTALMRQNLGVHLILEVLSYLLVVVVAWLYEHQTRARISAVIRSDETASILAGFRRVLRGVADGDVLLDQDLNIVGSQNTLHRLMESDFSDSRDSSFVELLSAADRPKFLDFVSVSASSGATSPSSFPRGLRVTLCGRSSDTGRRGRSLSVDLFHVALPGYHLLAIKEDPESGSLLEEAPSSQPLILPAIRVRSEAPSGGRSSRASTASSRNEVVDICQELEEVTLLVNTQFEALDVEETHLRFARRPWIADEEGMDEMPSLKKFAGATEWRGLKKNIRRYVEAARQSGRAPRAIHLGPLMIRLPGQSHNYLRARDATLSTPNRRIDADEPMRLWLHLTKFDKGRLRKVHEPTLNEISERRAEI</sequence>
<feature type="chain" id="PRO_5043273188" evidence="2">
    <location>
        <begin position="21"/>
        <end position="543"/>
    </location>
</feature>
<dbReference type="EMBL" id="CAMXCT020006760">
    <property type="protein sequence ID" value="CAL1172989.1"/>
    <property type="molecule type" value="Genomic_DNA"/>
</dbReference>
<evidence type="ECO:0000313" key="3">
    <source>
        <dbReference type="EMBL" id="CAI4019614.1"/>
    </source>
</evidence>
<keyword evidence="1" id="KW-1133">Transmembrane helix</keyword>
<feature type="transmembrane region" description="Helical" evidence="1">
    <location>
        <begin position="149"/>
        <end position="176"/>
    </location>
</feature>
<proteinExistence type="predicted"/>
<feature type="signal peptide" evidence="2">
    <location>
        <begin position="1"/>
        <end position="20"/>
    </location>
</feature>
<name>A0A9P1M514_9DINO</name>
<keyword evidence="1" id="KW-0472">Membrane</keyword>
<keyword evidence="5" id="KW-1185">Reference proteome</keyword>
<dbReference type="EMBL" id="CAMXCT030006760">
    <property type="protein sequence ID" value="CAL4806926.1"/>
    <property type="molecule type" value="Genomic_DNA"/>
</dbReference>
<evidence type="ECO:0000313" key="4">
    <source>
        <dbReference type="EMBL" id="CAL4806926.1"/>
    </source>
</evidence>
<dbReference type="AlphaFoldDB" id="A0A9P1M514"/>
<accession>A0A9P1M514</accession>